<dbReference type="RefSeq" id="WP_141384123.1">
    <property type="nucleotide sequence ID" value="NZ_BJNF01000067.1"/>
</dbReference>
<protein>
    <submittedName>
        <fullName evidence="1">Uncharacterized protein</fullName>
    </submittedName>
</protein>
<dbReference type="OrthoDB" id="8246146at2"/>
<dbReference type="EMBL" id="BJNF01000067">
    <property type="protein sequence ID" value="GEC16503.1"/>
    <property type="molecule type" value="Genomic_DNA"/>
</dbReference>
<reference evidence="1 2" key="1">
    <citation type="submission" date="2019-06" db="EMBL/GenBank/DDBJ databases">
        <title>Whole genome shotgun sequence of Nitrobacter winogradskyi NBRC 14297.</title>
        <authorList>
            <person name="Hosoyama A."/>
            <person name="Uohara A."/>
            <person name="Ohji S."/>
            <person name="Ichikawa N."/>
        </authorList>
    </citation>
    <scope>NUCLEOTIDE SEQUENCE [LARGE SCALE GENOMIC DNA]</scope>
    <source>
        <strain evidence="1 2">NBRC 14297</strain>
    </source>
</reference>
<organism evidence="1 2">
    <name type="scientific">Nitrobacter winogradskyi</name>
    <name type="common">Nitrobacter agilis</name>
    <dbReference type="NCBI Taxonomy" id="913"/>
    <lineage>
        <taxon>Bacteria</taxon>
        <taxon>Pseudomonadati</taxon>
        <taxon>Pseudomonadota</taxon>
        <taxon>Alphaproteobacteria</taxon>
        <taxon>Hyphomicrobiales</taxon>
        <taxon>Nitrobacteraceae</taxon>
        <taxon>Nitrobacter</taxon>
    </lineage>
</organism>
<evidence type="ECO:0000313" key="1">
    <source>
        <dbReference type="EMBL" id="GEC16503.1"/>
    </source>
</evidence>
<sequence>MAKLPGPIEDEIDELASIFGETGNPAAAWQAFALAREHGFAVPANVDAEIARFAQAVTAPLDGDRGPITSRSVAEAWGITQGRKPAPELRNYRRDLDLYFEYWRLRRTKHRKTSAGWIDVPGLSRNEAIAKLVDLHHKSPKTIEEIMTRFFKEYGDGDPLKNLASREP</sequence>
<dbReference type="AlphaFoldDB" id="A0A4Y3WC51"/>
<evidence type="ECO:0000313" key="2">
    <source>
        <dbReference type="Proteomes" id="UP000318825"/>
    </source>
</evidence>
<gene>
    <name evidence="1" type="ORF">NWI01_23950</name>
</gene>
<dbReference type="Proteomes" id="UP000318825">
    <property type="component" value="Unassembled WGS sequence"/>
</dbReference>
<accession>A0A4Y3WC51</accession>
<name>A0A4Y3WC51_NITWI</name>
<comment type="caution">
    <text evidence="1">The sequence shown here is derived from an EMBL/GenBank/DDBJ whole genome shotgun (WGS) entry which is preliminary data.</text>
</comment>
<proteinExistence type="predicted"/>